<protein>
    <submittedName>
        <fullName evidence="2">Uncharacterized protein</fullName>
    </submittedName>
</protein>
<dbReference type="Proteomes" id="UP000184516">
    <property type="component" value="Unassembled WGS sequence"/>
</dbReference>
<dbReference type="EMBL" id="FQWB01000008">
    <property type="protein sequence ID" value="SHG89711.1"/>
    <property type="molecule type" value="Genomic_DNA"/>
</dbReference>
<keyword evidence="3" id="KW-1185">Reference proteome</keyword>
<evidence type="ECO:0000313" key="3">
    <source>
        <dbReference type="Proteomes" id="UP000184516"/>
    </source>
</evidence>
<dbReference type="RefSeq" id="WP_141226178.1">
    <property type="nucleotide sequence ID" value="NZ_FQWB01000008.1"/>
</dbReference>
<reference evidence="3" key="1">
    <citation type="submission" date="2016-11" db="EMBL/GenBank/DDBJ databases">
        <authorList>
            <person name="Varghese N."/>
            <person name="Submissions S."/>
        </authorList>
    </citation>
    <scope>NUCLEOTIDE SEQUENCE [LARGE SCALE GENOMIC DNA]</scope>
    <source>
        <strain evidence="3">DSM 19978</strain>
    </source>
</reference>
<dbReference type="OrthoDB" id="1452259at2"/>
<accession>A0A1M5NJK7</accession>
<feature type="compositionally biased region" description="Polar residues" evidence="1">
    <location>
        <begin position="27"/>
        <end position="40"/>
    </location>
</feature>
<evidence type="ECO:0000313" key="2">
    <source>
        <dbReference type="EMBL" id="SHG89711.1"/>
    </source>
</evidence>
<sequence length="152" mass="17495">MKKLIPILMLFTACMTNSSKVDKAQPSKETLPQQTSQLKETNIEPEIKIQTLTFSYNPYSPSGAKWYESKFSKDPKNRIRYWLEPESTLLVNADTLYRGSLPLQIRLTGQMFDKNNYPVGIILEKVRLDEDAKVFKYTKIEVLKNGSKKNGN</sequence>
<feature type="region of interest" description="Disordered" evidence="1">
    <location>
        <begin position="23"/>
        <end position="42"/>
    </location>
</feature>
<name>A0A1M5NJK7_9FLAO</name>
<proteinExistence type="predicted"/>
<gene>
    <name evidence="2" type="ORF">SAMN05443549_10863</name>
</gene>
<dbReference type="AlphaFoldDB" id="A0A1M5NJK7"/>
<dbReference type="STRING" id="468056.SAMN05443549_10863"/>
<evidence type="ECO:0000256" key="1">
    <source>
        <dbReference type="SAM" id="MobiDB-lite"/>
    </source>
</evidence>
<organism evidence="2 3">
    <name type="scientific">Flavobacterium fluvii</name>
    <dbReference type="NCBI Taxonomy" id="468056"/>
    <lineage>
        <taxon>Bacteria</taxon>
        <taxon>Pseudomonadati</taxon>
        <taxon>Bacteroidota</taxon>
        <taxon>Flavobacteriia</taxon>
        <taxon>Flavobacteriales</taxon>
        <taxon>Flavobacteriaceae</taxon>
        <taxon>Flavobacterium</taxon>
    </lineage>
</organism>